<dbReference type="InterPro" id="IPR006061">
    <property type="entry name" value="SBP_1_CS"/>
</dbReference>
<dbReference type="Proteomes" id="UP000184088">
    <property type="component" value="Unassembled WGS sequence"/>
</dbReference>
<dbReference type="RefSeq" id="WP_073343551.1">
    <property type="nucleotide sequence ID" value="NZ_FQVH01000015.1"/>
</dbReference>
<sequence length="507" mass="57338">MKRHLIWLFCLLAIFVLSGCTGNYSYIVKGLVPQGSGKATNSSSEDINYSTNNTGGEKVIVVDAGGGTGNYYSTKSMVKSDANPYPYNELRVLADQWEKLHPGVKIQILDTTFGGDPQRLIPLFIGKKAPDIVYMNMGAYKNMIVGKDWVIPSDSYLEKPNKYVPGNKHWIDQFNKVWVDALRSPDGHLYWVGLDTIPIGIIYNKDMFEKAGIDKIPETFGEFMDAQKKLREVGVIPYLPLYHWYDIFLGGCFMNSYLPKMDVLVKDGVIDNQEFARGFTKGIFSFDSPQFVAYLKFVKEKTKYYPKGWMTANALDLFLNGKVGMIEGISIHMRTISDDKSRKFDFGIMPYPIVSKEDSPYGGIGVVRGDAGYSTTWLVTNTTKVKGTTDLAFDFLQFLTEPHNNSLMVNKLGTATPAVNGAEPLPLFKPLYDAAIEDQKKGFVDWHTFALWDSLSLRAHDQFETNYYPGYILGKYSLKQMIDSLTAEMKISVQEQIRQNHWDTSKW</sequence>
<dbReference type="Gene3D" id="3.40.190.10">
    <property type="entry name" value="Periplasmic binding protein-like II"/>
    <property type="match status" value="1"/>
</dbReference>
<name>A0A1M4ZZC8_9THEO</name>
<organism evidence="4 5">
    <name type="scientific">Caldanaerobius fijiensis DSM 17918</name>
    <dbReference type="NCBI Taxonomy" id="1121256"/>
    <lineage>
        <taxon>Bacteria</taxon>
        <taxon>Bacillati</taxon>
        <taxon>Bacillota</taxon>
        <taxon>Clostridia</taxon>
        <taxon>Thermoanaerobacterales</taxon>
        <taxon>Thermoanaerobacteraceae</taxon>
        <taxon>Caldanaerobius</taxon>
    </lineage>
</organism>
<dbReference type="AlphaFoldDB" id="A0A1M4ZZC8"/>
<evidence type="ECO:0000313" key="4">
    <source>
        <dbReference type="EMBL" id="SHF23379.1"/>
    </source>
</evidence>
<evidence type="ECO:0000313" key="5">
    <source>
        <dbReference type="Proteomes" id="UP000184088"/>
    </source>
</evidence>
<proteinExistence type="inferred from homology"/>
<accession>A0A1M4ZZC8</accession>
<dbReference type="PROSITE" id="PS51257">
    <property type="entry name" value="PROKAR_LIPOPROTEIN"/>
    <property type="match status" value="1"/>
</dbReference>
<dbReference type="OrthoDB" id="9795467at2"/>
<dbReference type="GO" id="GO:0055085">
    <property type="term" value="P:transmembrane transport"/>
    <property type="evidence" value="ECO:0007669"/>
    <property type="project" value="InterPro"/>
</dbReference>
<keyword evidence="5" id="KW-1185">Reference proteome</keyword>
<keyword evidence="3" id="KW-0732">Signal</keyword>
<dbReference type="STRING" id="1121256.SAMN02746089_01528"/>
<dbReference type="Pfam" id="PF01547">
    <property type="entry name" value="SBP_bac_1"/>
    <property type="match status" value="1"/>
</dbReference>
<dbReference type="SUPFAM" id="SSF53850">
    <property type="entry name" value="Periplasmic binding protein-like II"/>
    <property type="match status" value="1"/>
</dbReference>
<protein>
    <submittedName>
        <fullName evidence="4">Carbohydrate ABC transporter substrate-binding protein, CUT1 family</fullName>
    </submittedName>
</protein>
<dbReference type="PANTHER" id="PTHR43649:SF12">
    <property type="entry name" value="DIACETYLCHITOBIOSE BINDING PROTEIN DASA"/>
    <property type="match status" value="1"/>
</dbReference>
<keyword evidence="2" id="KW-0813">Transport</keyword>
<dbReference type="PANTHER" id="PTHR43649">
    <property type="entry name" value="ARABINOSE-BINDING PROTEIN-RELATED"/>
    <property type="match status" value="1"/>
</dbReference>
<dbReference type="InterPro" id="IPR006059">
    <property type="entry name" value="SBP"/>
</dbReference>
<dbReference type="InterPro" id="IPR050490">
    <property type="entry name" value="Bact_solute-bd_prot1"/>
</dbReference>
<reference evidence="4 5" key="1">
    <citation type="submission" date="2016-11" db="EMBL/GenBank/DDBJ databases">
        <authorList>
            <person name="Jaros S."/>
            <person name="Januszkiewicz K."/>
            <person name="Wedrychowicz H."/>
        </authorList>
    </citation>
    <scope>NUCLEOTIDE SEQUENCE [LARGE SCALE GENOMIC DNA]</scope>
    <source>
        <strain evidence="4 5">DSM 17918</strain>
    </source>
</reference>
<gene>
    <name evidence="4" type="ORF">SAMN02746089_01528</name>
</gene>
<evidence type="ECO:0000256" key="2">
    <source>
        <dbReference type="ARBA" id="ARBA00022448"/>
    </source>
</evidence>
<evidence type="ECO:0000256" key="3">
    <source>
        <dbReference type="ARBA" id="ARBA00022729"/>
    </source>
</evidence>
<evidence type="ECO:0000256" key="1">
    <source>
        <dbReference type="ARBA" id="ARBA00008520"/>
    </source>
</evidence>
<dbReference type="PROSITE" id="PS01037">
    <property type="entry name" value="SBP_BACTERIAL_1"/>
    <property type="match status" value="1"/>
</dbReference>
<comment type="similarity">
    <text evidence="1">Belongs to the bacterial solute-binding protein 1 family.</text>
</comment>
<dbReference type="EMBL" id="FQVH01000015">
    <property type="protein sequence ID" value="SHF23379.1"/>
    <property type="molecule type" value="Genomic_DNA"/>
</dbReference>